<protein>
    <submittedName>
        <fullName evidence="1">Uncharacterized protein</fullName>
    </submittedName>
</protein>
<evidence type="ECO:0000313" key="2">
    <source>
        <dbReference type="Proteomes" id="UP001199106"/>
    </source>
</evidence>
<sequence>MLFPNKHELLVSDNTMDIPFVSNATAAYYAERCPATIVKFMDAQRKGEPIRATGEYQVTPADIYLNNIPTRISDPDANIPCRASETYFAVWANTQYGKVVIDMIYFQLPGLRYKSTFPDGEIQRFVRERLTKNTNLNNAFASRTIIGCTKDMLAIAFLALVERRLSIKGALRQVKNIFWPDHKLSANVAQEIYDTLNGANNVFESDFGVEHRLPGGTRKFFLPRGYENRILAHRYGLEMFAYFKMPGYEPKHGEYSPLMEKLPAELMSMIARNLLVFKDPIQVIRKPKLSGRRLEFYFKVCKPCQVSNAATFRLRPGWIISPPKLFFALSKTNRKSYYLVRETFFKHNKILLHHCYANSGHGLGTHEVRLWLEAIGYKARRYLGNLSIRLSLGNTYQNVLNRDAIHTMIKLIGQSHCLRSLITESLLWNRKVSRSMAKIRSWLQPPTRFRGLTVFQVGGNPKMRAYVKPFVTRPKELQPHEQQPAFMSDNRNGADLMPLTEKALRRYNQEELILLYVHDRRWSDQINAVSVVRVAEEVSRKKRVALTMSKAELVKALFESKATWKRIAATQRKDRVVLREMKRLLASNARYS</sequence>
<accession>A0AAD4FGH0</accession>
<evidence type="ECO:0000313" key="1">
    <source>
        <dbReference type="EMBL" id="KAG9189622.1"/>
    </source>
</evidence>
<dbReference type="Proteomes" id="UP001199106">
    <property type="component" value="Unassembled WGS sequence"/>
</dbReference>
<dbReference type="EMBL" id="JAANER010000005">
    <property type="protein sequence ID" value="KAG9189622.1"/>
    <property type="molecule type" value="Genomic_DNA"/>
</dbReference>
<keyword evidence="2" id="KW-1185">Reference proteome</keyword>
<organism evidence="1 2">
    <name type="scientific">Alternaria panax</name>
    <dbReference type="NCBI Taxonomy" id="48097"/>
    <lineage>
        <taxon>Eukaryota</taxon>
        <taxon>Fungi</taxon>
        <taxon>Dikarya</taxon>
        <taxon>Ascomycota</taxon>
        <taxon>Pezizomycotina</taxon>
        <taxon>Dothideomycetes</taxon>
        <taxon>Pleosporomycetidae</taxon>
        <taxon>Pleosporales</taxon>
        <taxon>Pleosporineae</taxon>
        <taxon>Pleosporaceae</taxon>
        <taxon>Alternaria</taxon>
        <taxon>Alternaria sect. Panax</taxon>
    </lineage>
</organism>
<reference evidence="1" key="1">
    <citation type="submission" date="2021-07" db="EMBL/GenBank/DDBJ databases">
        <title>Genome Resource of American Ginseng Black Spot Pathogen Alternaria panax.</title>
        <authorList>
            <person name="Qiu C."/>
            <person name="Wang W."/>
            <person name="Liu Z."/>
        </authorList>
    </citation>
    <scope>NUCLEOTIDE SEQUENCE</scope>
    <source>
        <strain evidence="1">BNCC115425</strain>
    </source>
</reference>
<name>A0AAD4FGH0_9PLEO</name>
<proteinExistence type="predicted"/>
<comment type="caution">
    <text evidence="1">The sequence shown here is derived from an EMBL/GenBank/DDBJ whole genome shotgun (WGS) entry which is preliminary data.</text>
</comment>
<dbReference type="AlphaFoldDB" id="A0AAD4FGH0"/>
<gene>
    <name evidence="1" type="ORF">G6011_06490</name>
</gene>